<dbReference type="PANTHER" id="PTHR33507:SF3">
    <property type="entry name" value="INNER MEMBRANE PROTEIN YBBJ"/>
    <property type="match status" value="1"/>
</dbReference>
<name>A0A1S7RXU5_AGRTU</name>
<gene>
    <name evidence="7" type="ORF">AGR4C_Lc50235</name>
</gene>
<dbReference type="RefSeq" id="WP_003506125.1">
    <property type="nucleotide sequence ID" value="NZ_LT009731.1"/>
</dbReference>
<keyword evidence="2 5" id="KW-0812">Transmembrane</keyword>
<reference evidence="7 8" key="1">
    <citation type="submission" date="2016-01" db="EMBL/GenBank/DDBJ databases">
        <authorList>
            <person name="Oliw E.H."/>
        </authorList>
    </citation>
    <scope>NUCLEOTIDE SEQUENCE [LARGE SCALE GENOMIC DNA]</scope>
    <source>
        <strain evidence="7 8">Kerr 14</strain>
    </source>
</reference>
<evidence type="ECO:0000313" key="8">
    <source>
        <dbReference type="Proteomes" id="UP000191897"/>
    </source>
</evidence>
<feature type="transmembrane region" description="Helical" evidence="5">
    <location>
        <begin position="33"/>
        <end position="51"/>
    </location>
</feature>
<dbReference type="Pfam" id="PF01957">
    <property type="entry name" value="NfeD"/>
    <property type="match status" value="1"/>
</dbReference>
<dbReference type="GeneID" id="92924421"/>
<evidence type="ECO:0000256" key="5">
    <source>
        <dbReference type="SAM" id="Phobius"/>
    </source>
</evidence>
<evidence type="ECO:0000256" key="3">
    <source>
        <dbReference type="ARBA" id="ARBA00022989"/>
    </source>
</evidence>
<dbReference type="EMBL" id="FBWC01000027">
    <property type="protein sequence ID" value="CUX58783.1"/>
    <property type="molecule type" value="Genomic_DNA"/>
</dbReference>
<evidence type="ECO:0000256" key="1">
    <source>
        <dbReference type="ARBA" id="ARBA00004141"/>
    </source>
</evidence>
<accession>A0A1S7RXU5</accession>
<evidence type="ECO:0000256" key="2">
    <source>
        <dbReference type="ARBA" id="ARBA00022692"/>
    </source>
</evidence>
<feature type="domain" description="NfeD-like C-terminal" evidence="6">
    <location>
        <begin position="97"/>
        <end position="151"/>
    </location>
</feature>
<dbReference type="GO" id="GO:0005886">
    <property type="term" value="C:plasma membrane"/>
    <property type="evidence" value="ECO:0007669"/>
    <property type="project" value="TreeGrafter"/>
</dbReference>
<comment type="subcellular location">
    <subcellularLocation>
        <location evidence="1">Membrane</location>
        <topology evidence="1">Multi-pass membrane protein</topology>
    </subcellularLocation>
</comment>
<dbReference type="InterPro" id="IPR002810">
    <property type="entry name" value="NfeD-like_C"/>
</dbReference>
<sequence length="154" mass="17216">MLQRLATELGPWSWWIVGFVLLAAELIAPGVFLIWIGIAALVIGVFSLFLWDAAIWAWQLQLVLFAALSVVFALLGRKYFGRNRGASDEPFLNQREASLVGRTATLQEPIVEGRGRIRLDDTWWPVNGEDMPAGTRVRIASARGRTLTVEPIDR</sequence>
<dbReference type="InterPro" id="IPR012340">
    <property type="entry name" value="NA-bd_OB-fold"/>
</dbReference>
<dbReference type="AlphaFoldDB" id="A0A1S7RXU5"/>
<proteinExistence type="predicted"/>
<dbReference type="PANTHER" id="PTHR33507">
    <property type="entry name" value="INNER MEMBRANE PROTEIN YBBJ"/>
    <property type="match status" value="1"/>
</dbReference>
<dbReference type="Proteomes" id="UP000191897">
    <property type="component" value="Unassembled WGS sequence"/>
</dbReference>
<evidence type="ECO:0000313" key="7">
    <source>
        <dbReference type="EMBL" id="CUX58783.1"/>
    </source>
</evidence>
<keyword evidence="4 5" id="KW-0472">Membrane</keyword>
<evidence type="ECO:0000256" key="4">
    <source>
        <dbReference type="ARBA" id="ARBA00023136"/>
    </source>
</evidence>
<evidence type="ECO:0000259" key="6">
    <source>
        <dbReference type="Pfam" id="PF01957"/>
    </source>
</evidence>
<dbReference type="InterPro" id="IPR052165">
    <property type="entry name" value="Membrane_assoc_protease"/>
</dbReference>
<keyword evidence="3 5" id="KW-1133">Transmembrane helix</keyword>
<protein>
    <recommendedName>
        <fullName evidence="6">NfeD-like C-terminal domain-containing protein</fullName>
    </recommendedName>
</protein>
<dbReference type="Gene3D" id="2.40.50.140">
    <property type="entry name" value="Nucleic acid-binding proteins"/>
    <property type="match status" value="1"/>
</dbReference>
<organism evidence="7 8">
    <name type="scientific">Agrobacterium tumefaciens str. Kerr 14</name>
    <dbReference type="NCBI Taxonomy" id="1183424"/>
    <lineage>
        <taxon>Bacteria</taxon>
        <taxon>Pseudomonadati</taxon>
        <taxon>Pseudomonadota</taxon>
        <taxon>Alphaproteobacteria</taxon>
        <taxon>Hyphomicrobiales</taxon>
        <taxon>Rhizobiaceae</taxon>
        <taxon>Rhizobium/Agrobacterium group</taxon>
        <taxon>Agrobacterium</taxon>
        <taxon>Agrobacterium tumefaciens complex</taxon>
    </lineage>
</organism>
<feature type="transmembrane region" description="Helical" evidence="5">
    <location>
        <begin position="57"/>
        <end position="75"/>
    </location>
</feature>